<dbReference type="Proteomes" id="UP000008370">
    <property type="component" value="Unassembled WGS sequence"/>
</dbReference>
<dbReference type="AlphaFoldDB" id="K5VST3"/>
<sequence>MPCLWPYFSLCPIGAFQWPLVGLVVLWPPENPKHSVKRYRCRPPAHPTQPGRPVILAFRNCTHDSIGQRLLELACASVRANFRSESYSV</sequence>
<gene>
    <name evidence="2" type="ORF">PHACADRAFT_258514</name>
</gene>
<accession>K5VST3</accession>
<keyword evidence="1" id="KW-0732">Signal</keyword>
<feature type="chain" id="PRO_5003890166" description="Secreted protein" evidence="1">
    <location>
        <begin position="18"/>
        <end position="89"/>
    </location>
</feature>
<name>K5VST3_PHACS</name>
<dbReference type="RefSeq" id="XP_007397262.1">
    <property type="nucleotide sequence ID" value="XM_007397200.1"/>
</dbReference>
<dbReference type="KEGG" id="pco:PHACADRAFT_258514"/>
<feature type="signal peptide" evidence="1">
    <location>
        <begin position="1"/>
        <end position="17"/>
    </location>
</feature>
<evidence type="ECO:0008006" key="4">
    <source>
        <dbReference type="Google" id="ProtNLM"/>
    </source>
</evidence>
<feature type="non-terminal residue" evidence="2">
    <location>
        <position position="89"/>
    </location>
</feature>
<reference evidence="2 3" key="1">
    <citation type="journal article" date="2012" name="BMC Genomics">
        <title>Comparative genomics of the white-rot fungi, Phanerochaete carnosa and P. chrysosporium, to elucidate the genetic basis of the distinct wood types they colonize.</title>
        <authorList>
            <person name="Suzuki H."/>
            <person name="MacDonald J."/>
            <person name="Syed K."/>
            <person name="Salamov A."/>
            <person name="Hori C."/>
            <person name="Aerts A."/>
            <person name="Henrissat B."/>
            <person name="Wiebenga A."/>
            <person name="vanKuyk P.A."/>
            <person name="Barry K."/>
            <person name="Lindquist E."/>
            <person name="LaButti K."/>
            <person name="Lapidus A."/>
            <person name="Lucas S."/>
            <person name="Coutinho P."/>
            <person name="Gong Y."/>
            <person name="Samejima M."/>
            <person name="Mahadevan R."/>
            <person name="Abou-Zaid M."/>
            <person name="de Vries R.P."/>
            <person name="Igarashi K."/>
            <person name="Yadav J.S."/>
            <person name="Grigoriev I.V."/>
            <person name="Master E.R."/>
        </authorList>
    </citation>
    <scope>NUCLEOTIDE SEQUENCE [LARGE SCALE GENOMIC DNA]</scope>
    <source>
        <strain evidence="2 3">HHB-10118-sp</strain>
    </source>
</reference>
<dbReference type="HOGENOM" id="CLU_2460821_0_0_1"/>
<protein>
    <recommendedName>
        <fullName evidence="4">Secreted protein</fullName>
    </recommendedName>
</protein>
<keyword evidence="3" id="KW-1185">Reference proteome</keyword>
<evidence type="ECO:0000313" key="2">
    <source>
        <dbReference type="EMBL" id="EKM54573.1"/>
    </source>
</evidence>
<dbReference type="EMBL" id="JH930473">
    <property type="protein sequence ID" value="EKM54573.1"/>
    <property type="molecule type" value="Genomic_DNA"/>
</dbReference>
<dbReference type="GeneID" id="18917132"/>
<dbReference type="InParanoid" id="K5VST3"/>
<proteinExistence type="predicted"/>
<organism evidence="2 3">
    <name type="scientific">Phanerochaete carnosa (strain HHB-10118-sp)</name>
    <name type="common">White-rot fungus</name>
    <name type="synonym">Peniophora carnosa</name>
    <dbReference type="NCBI Taxonomy" id="650164"/>
    <lineage>
        <taxon>Eukaryota</taxon>
        <taxon>Fungi</taxon>
        <taxon>Dikarya</taxon>
        <taxon>Basidiomycota</taxon>
        <taxon>Agaricomycotina</taxon>
        <taxon>Agaricomycetes</taxon>
        <taxon>Polyporales</taxon>
        <taxon>Phanerochaetaceae</taxon>
        <taxon>Phanerochaete</taxon>
    </lineage>
</organism>
<evidence type="ECO:0000313" key="3">
    <source>
        <dbReference type="Proteomes" id="UP000008370"/>
    </source>
</evidence>
<evidence type="ECO:0000256" key="1">
    <source>
        <dbReference type="SAM" id="SignalP"/>
    </source>
</evidence>